<feature type="transmembrane region" description="Helical" evidence="14">
    <location>
        <begin position="18"/>
        <end position="36"/>
    </location>
</feature>
<keyword evidence="8" id="KW-0746">Sphingolipid metabolism</keyword>
<feature type="domain" description="Aminotransferase class I/classII large" evidence="15">
    <location>
        <begin position="94"/>
        <end position="457"/>
    </location>
</feature>
<evidence type="ECO:0000256" key="4">
    <source>
        <dbReference type="ARBA" id="ARBA00008392"/>
    </source>
</evidence>
<dbReference type="EC" id="2.3.1.50" evidence="5"/>
<keyword evidence="10" id="KW-0012">Acyltransferase</keyword>
<evidence type="ECO:0000256" key="13">
    <source>
        <dbReference type="ARBA" id="ARBA00042649"/>
    </source>
</evidence>
<gene>
    <name evidence="16" type="primary">Sptlc1</name>
    <name evidence="16" type="ORF">g.37726</name>
</gene>
<evidence type="ECO:0000256" key="12">
    <source>
        <dbReference type="ARBA" id="ARBA00041765"/>
    </source>
</evidence>
<comment type="pathway">
    <text evidence="3">Sphingolipid metabolism.</text>
</comment>
<dbReference type="FunFam" id="3.40.640.10:FF:000049">
    <property type="entry name" value="serine palmitoyltransferase 1 isoform X1"/>
    <property type="match status" value="1"/>
</dbReference>
<dbReference type="InterPro" id="IPR015422">
    <property type="entry name" value="PyrdxlP-dep_Trfase_small"/>
</dbReference>
<dbReference type="InterPro" id="IPR050087">
    <property type="entry name" value="AON_synthase_class-II"/>
</dbReference>
<dbReference type="GO" id="GO:0016020">
    <property type="term" value="C:membrane"/>
    <property type="evidence" value="ECO:0007669"/>
    <property type="project" value="GOC"/>
</dbReference>
<dbReference type="PANTHER" id="PTHR13693:SF2">
    <property type="entry name" value="SERINE PALMITOYLTRANSFERASE 1"/>
    <property type="match status" value="1"/>
</dbReference>
<keyword evidence="14" id="KW-0472">Membrane</keyword>
<evidence type="ECO:0000256" key="7">
    <source>
        <dbReference type="ARBA" id="ARBA00022898"/>
    </source>
</evidence>
<dbReference type="AlphaFoldDB" id="A0A0C9RA52"/>
<evidence type="ECO:0000256" key="14">
    <source>
        <dbReference type="SAM" id="Phobius"/>
    </source>
</evidence>
<evidence type="ECO:0000256" key="10">
    <source>
        <dbReference type="ARBA" id="ARBA00023315"/>
    </source>
</evidence>
<keyword evidence="7" id="KW-0663">Pyridoxal phosphate</keyword>
<evidence type="ECO:0000256" key="5">
    <source>
        <dbReference type="ARBA" id="ARBA00013220"/>
    </source>
</evidence>
<sequence>MGVKYKLLESINIFGGSFQYEVIAAVFVGLWLAWLLSKSRRTKRVGVSDEEVQKKLSEWHPESLVPAGDPDHPFLSPRLVSSKIGKRLTINGRDCLNLATHNYLGLLADTRIEEKAISTTRKYGIGSCGPRGFYGTVDVHLDLEERLAKFMEAEEAIVYSYGFSTVASAIPAYCKRRDIIFADEKVNFSIQKGFDASRSTVKYFKHNDVGDLERLLMEQVRIDEKNPKKAEKIRRFLVVEGIYMNTGLICPLPELVALCRKYRLRIFIDESISFGTLGDTGKGVTEFFGVPRHEIDIIIGSLEWAVASIGGFCVGSSFVIEHQRLSGLGYCFSASLPPLLTAAAITAIDIMEQESNDLFAKLRRNCIDLQSRLYQLEHFELSAQPESPVKHLFLRRQLDREGECILLNNISNKCIENNLAIIMPVYLHVERELPRPSLKICVSNCLKEEDLQFAVETLAKCSNEVFAL</sequence>
<comment type="cofactor">
    <cofactor evidence="1">
        <name>pyridoxal 5'-phosphate</name>
        <dbReference type="ChEBI" id="CHEBI:597326"/>
    </cofactor>
</comment>
<evidence type="ECO:0000259" key="15">
    <source>
        <dbReference type="Pfam" id="PF00155"/>
    </source>
</evidence>
<dbReference type="GO" id="GO:0046512">
    <property type="term" value="P:sphingosine biosynthetic process"/>
    <property type="evidence" value="ECO:0007669"/>
    <property type="project" value="TreeGrafter"/>
</dbReference>
<dbReference type="InterPro" id="IPR004839">
    <property type="entry name" value="Aminotransferase_I/II_large"/>
</dbReference>
<proteinExistence type="inferred from homology"/>
<dbReference type="Gene3D" id="3.40.640.10">
    <property type="entry name" value="Type I PLP-dependent aspartate aminotransferase-like (Major domain)"/>
    <property type="match status" value="1"/>
</dbReference>
<evidence type="ECO:0000256" key="6">
    <source>
        <dbReference type="ARBA" id="ARBA00022679"/>
    </source>
</evidence>
<keyword evidence="14" id="KW-1133">Transmembrane helix</keyword>
<accession>A0A0C9RA52</accession>
<evidence type="ECO:0000256" key="8">
    <source>
        <dbReference type="ARBA" id="ARBA00022919"/>
    </source>
</evidence>
<keyword evidence="6" id="KW-0808">Transferase</keyword>
<dbReference type="EMBL" id="GBYB01009912">
    <property type="protein sequence ID" value="JAG79679.1"/>
    <property type="molecule type" value="Transcribed_RNA"/>
</dbReference>
<dbReference type="GO" id="GO:0030170">
    <property type="term" value="F:pyridoxal phosphate binding"/>
    <property type="evidence" value="ECO:0007669"/>
    <property type="project" value="InterPro"/>
</dbReference>
<keyword evidence="9" id="KW-0443">Lipid metabolism</keyword>
<dbReference type="SUPFAM" id="SSF53383">
    <property type="entry name" value="PLP-dependent transferases"/>
    <property type="match status" value="1"/>
</dbReference>
<evidence type="ECO:0000256" key="1">
    <source>
        <dbReference type="ARBA" id="ARBA00001933"/>
    </source>
</evidence>
<dbReference type="InterPro" id="IPR015424">
    <property type="entry name" value="PyrdxlP-dep_Trfase"/>
</dbReference>
<evidence type="ECO:0000256" key="9">
    <source>
        <dbReference type="ARBA" id="ARBA00023098"/>
    </source>
</evidence>
<evidence type="ECO:0000313" key="16">
    <source>
        <dbReference type="EMBL" id="JAG79679.1"/>
    </source>
</evidence>
<evidence type="ECO:0000256" key="11">
    <source>
        <dbReference type="ARBA" id="ARBA00041066"/>
    </source>
</evidence>
<reference evidence="16" key="1">
    <citation type="submission" date="2015-01" db="EMBL/GenBank/DDBJ databases">
        <title>Transcriptome Assembly of Fopius arisanus.</title>
        <authorList>
            <person name="Geib S."/>
        </authorList>
    </citation>
    <scope>NUCLEOTIDE SEQUENCE</scope>
</reference>
<evidence type="ECO:0000256" key="2">
    <source>
        <dbReference type="ARBA" id="ARBA00004760"/>
    </source>
</evidence>
<comment type="similarity">
    <text evidence="4">Belongs to the class-II pyridoxal-phosphate-dependent aminotransferase family.</text>
</comment>
<organism evidence="16">
    <name type="scientific">Fopius arisanus</name>
    <dbReference type="NCBI Taxonomy" id="64838"/>
    <lineage>
        <taxon>Eukaryota</taxon>
        <taxon>Metazoa</taxon>
        <taxon>Ecdysozoa</taxon>
        <taxon>Arthropoda</taxon>
        <taxon>Hexapoda</taxon>
        <taxon>Insecta</taxon>
        <taxon>Pterygota</taxon>
        <taxon>Neoptera</taxon>
        <taxon>Endopterygota</taxon>
        <taxon>Hymenoptera</taxon>
        <taxon>Apocrita</taxon>
        <taxon>Ichneumonoidea</taxon>
        <taxon>Braconidae</taxon>
        <taxon>Opiinae</taxon>
        <taxon>Fopius</taxon>
    </lineage>
</organism>
<comment type="pathway">
    <text evidence="2">Lipid metabolism; sphingolipid metabolism.</text>
</comment>
<dbReference type="Pfam" id="PF00155">
    <property type="entry name" value="Aminotran_1_2"/>
    <property type="match status" value="1"/>
</dbReference>
<dbReference type="PANTHER" id="PTHR13693">
    <property type="entry name" value="CLASS II AMINOTRANSFERASE/8-AMINO-7-OXONONANOATE SYNTHASE"/>
    <property type="match status" value="1"/>
</dbReference>
<name>A0A0C9RA52_9HYME</name>
<dbReference type="GO" id="GO:0005783">
    <property type="term" value="C:endoplasmic reticulum"/>
    <property type="evidence" value="ECO:0007669"/>
    <property type="project" value="TreeGrafter"/>
</dbReference>
<keyword evidence="14" id="KW-0812">Transmembrane</keyword>
<evidence type="ECO:0000256" key="3">
    <source>
        <dbReference type="ARBA" id="ARBA00004991"/>
    </source>
</evidence>
<protein>
    <recommendedName>
        <fullName evidence="11">Serine palmitoyltransferase 1</fullName>
        <ecNumber evidence="5">2.3.1.50</ecNumber>
    </recommendedName>
    <alternativeName>
        <fullName evidence="12">Long chain base biosynthesis protein 1</fullName>
    </alternativeName>
    <alternativeName>
        <fullName evidence="13">Serine-palmitoyl-CoA transferase 1</fullName>
    </alternativeName>
</protein>
<dbReference type="Gene3D" id="3.90.1150.10">
    <property type="entry name" value="Aspartate Aminotransferase, domain 1"/>
    <property type="match status" value="1"/>
</dbReference>
<dbReference type="GO" id="GO:0046513">
    <property type="term" value="P:ceramide biosynthetic process"/>
    <property type="evidence" value="ECO:0007669"/>
    <property type="project" value="TreeGrafter"/>
</dbReference>
<dbReference type="InterPro" id="IPR015421">
    <property type="entry name" value="PyrdxlP-dep_Trfase_major"/>
</dbReference>
<dbReference type="GO" id="GO:0004758">
    <property type="term" value="F:serine C-palmitoyltransferase activity"/>
    <property type="evidence" value="ECO:0007669"/>
    <property type="project" value="UniProtKB-EC"/>
</dbReference>